<keyword evidence="2" id="KW-1133">Transmembrane helix</keyword>
<evidence type="ECO:0000256" key="2">
    <source>
        <dbReference type="SAM" id="Phobius"/>
    </source>
</evidence>
<keyword evidence="4" id="KW-1185">Reference proteome</keyword>
<proteinExistence type="predicted"/>
<evidence type="ECO:0000256" key="1">
    <source>
        <dbReference type="SAM" id="MobiDB-lite"/>
    </source>
</evidence>
<gene>
    <name evidence="3" type="ORF">GGR38_004094</name>
</gene>
<name>A0A7W6CKH3_9SPHN</name>
<organism evidence="3 4">
    <name type="scientific">Novosphingobium sediminicola</name>
    <dbReference type="NCBI Taxonomy" id="563162"/>
    <lineage>
        <taxon>Bacteria</taxon>
        <taxon>Pseudomonadati</taxon>
        <taxon>Pseudomonadota</taxon>
        <taxon>Alphaproteobacteria</taxon>
        <taxon>Sphingomonadales</taxon>
        <taxon>Sphingomonadaceae</taxon>
        <taxon>Novosphingobium</taxon>
    </lineage>
</organism>
<comment type="caution">
    <text evidence="3">The sequence shown here is derived from an EMBL/GenBank/DDBJ whole genome shotgun (WGS) entry which is preliminary data.</text>
</comment>
<dbReference type="AlphaFoldDB" id="A0A7W6CKH3"/>
<dbReference type="Proteomes" id="UP000548867">
    <property type="component" value="Unassembled WGS sequence"/>
</dbReference>
<dbReference type="RefSeq" id="WP_183628142.1">
    <property type="nucleotide sequence ID" value="NZ_JACIDX010000019.1"/>
</dbReference>
<keyword evidence="2" id="KW-0472">Membrane</keyword>
<keyword evidence="2" id="KW-0812">Transmembrane</keyword>
<evidence type="ECO:0000313" key="3">
    <source>
        <dbReference type="EMBL" id="MBB3957120.1"/>
    </source>
</evidence>
<accession>A0A7W6CKH3</accession>
<protein>
    <submittedName>
        <fullName evidence="3">Uncharacterized protein</fullName>
    </submittedName>
</protein>
<dbReference type="EMBL" id="JACIDX010000019">
    <property type="protein sequence ID" value="MBB3957120.1"/>
    <property type="molecule type" value="Genomic_DNA"/>
</dbReference>
<feature type="transmembrane region" description="Helical" evidence="2">
    <location>
        <begin position="51"/>
        <end position="69"/>
    </location>
</feature>
<feature type="region of interest" description="Disordered" evidence="1">
    <location>
        <begin position="1"/>
        <end position="21"/>
    </location>
</feature>
<sequence length="95" mass="9619">MSGGKTTVPRSFARLAPNPDDAEDRLIEDLFDVSGGDGADGQDRLDMADEALALTAGLAIACLALASGLPPMASGVAGLLATCITGFTAMPAWRP</sequence>
<evidence type="ECO:0000313" key="4">
    <source>
        <dbReference type="Proteomes" id="UP000548867"/>
    </source>
</evidence>
<reference evidence="3 4" key="1">
    <citation type="submission" date="2020-08" db="EMBL/GenBank/DDBJ databases">
        <title>Genomic Encyclopedia of Type Strains, Phase IV (KMG-IV): sequencing the most valuable type-strain genomes for metagenomic binning, comparative biology and taxonomic classification.</title>
        <authorList>
            <person name="Goeker M."/>
        </authorList>
    </citation>
    <scope>NUCLEOTIDE SEQUENCE [LARGE SCALE GENOMIC DNA]</scope>
    <source>
        <strain evidence="3 4">DSM 27057</strain>
    </source>
</reference>